<accession>A0A0F6QXL2</accession>
<dbReference type="PROSITE" id="PS50850">
    <property type="entry name" value="MFS"/>
    <property type="match status" value="1"/>
</dbReference>
<evidence type="ECO:0000256" key="5">
    <source>
        <dbReference type="ARBA" id="ARBA00022989"/>
    </source>
</evidence>
<reference evidence="7 8" key="1">
    <citation type="journal article" date="2015" name="Genome Announc.">
        <title>Complete Genome Sequence of Corynebacterium camporealensis DSM 44610, Isolated from the Milk of a Manchega Sheep with Subclinical Mastitis.</title>
        <authorList>
            <person name="Ruckert C."/>
            <person name="Albersmeier A."/>
            <person name="Winkler A."/>
            <person name="Tauch A."/>
        </authorList>
    </citation>
    <scope>NUCLEOTIDE SEQUENCE [LARGE SCALE GENOMIC DNA]</scope>
    <source>
        <strain evidence="7 8">DSM 44610</strain>
    </source>
</reference>
<keyword evidence="4" id="KW-0812">Transmembrane</keyword>
<dbReference type="SUPFAM" id="SSF103473">
    <property type="entry name" value="MFS general substrate transporter"/>
    <property type="match status" value="1"/>
</dbReference>
<evidence type="ECO:0000256" key="3">
    <source>
        <dbReference type="ARBA" id="ARBA00022475"/>
    </source>
</evidence>
<dbReference type="EMBL" id="CP011311">
    <property type="protein sequence ID" value="AKE39625.1"/>
    <property type="molecule type" value="Genomic_DNA"/>
</dbReference>
<dbReference type="Gene3D" id="1.20.1250.20">
    <property type="entry name" value="MFS general substrate transporter like domains"/>
    <property type="match status" value="2"/>
</dbReference>
<dbReference type="GO" id="GO:0005886">
    <property type="term" value="C:plasma membrane"/>
    <property type="evidence" value="ECO:0007669"/>
    <property type="project" value="UniProtKB-SubCell"/>
</dbReference>
<dbReference type="RefSeq" id="WP_035105385.1">
    <property type="nucleotide sequence ID" value="NZ_CP011311.1"/>
</dbReference>
<dbReference type="KEGG" id="ccj:UL81_08365"/>
<keyword evidence="6" id="KW-0472">Membrane</keyword>
<dbReference type="HOGENOM" id="CLU_000960_34_2_11"/>
<dbReference type="OrthoDB" id="3717319at2"/>
<evidence type="ECO:0000256" key="1">
    <source>
        <dbReference type="ARBA" id="ARBA00004651"/>
    </source>
</evidence>
<dbReference type="Proteomes" id="UP000033566">
    <property type="component" value="Chromosome"/>
</dbReference>
<dbReference type="InterPro" id="IPR036259">
    <property type="entry name" value="MFS_trans_sf"/>
</dbReference>
<evidence type="ECO:0000256" key="4">
    <source>
        <dbReference type="ARBA" id="ARBA00022692"/>
    </source>
</evidence>
<comment type="subcellular location">
    <subcellularLocation>
        <location evidence="1">Cell membrane</location>
        <topology evidence="1">Multi-pass membrane protein</topology>
    </subcellularLocation>
</comment>
<protein>
    <submittedName>
        <fullName evidence="7">Major Facilitator Superfamily transporter</fullName>
    </submittedName>
</protein>
<dbReference type="CDD" id="cd17504">
    <property type="entry name" value="MFS_MMR_MDR_like"/>
    <property type="match status" value="1"/>
</dbReference>
<dbReference type="AlphaFoldDB" id="A0A0F6QXL2"/>
<dbReference type="InterPro" id="IPR020846">
    <property type="entry name" value="MFS_dom"/>
</dbReference>
<keyword evidence="2" id="KW-0813">Transport</keyword>
<dbReference type="STRING" id="161896.UL81_08365"/>
<keyword evidence="8" id="KW-1185">Reference proteome</keyword>
<evidence type="ECO:0000256" key="2">
    <source>
        <dbReference type="ARBA" id="ARBA00022448"/>
    </source>
</evidence>
<name>A0A0F6QXL2_9CORY</name>
<dbReference type="GO" id="GO:0022857">
    <property type="term" value="F:transmembrane transporter activity"/>
    <property type="evidence" value="ECO:0007669"/>
    <property type="project" value="InterPro"/>
</dbReference>
<dbReference type="PANTHER" id="PTHR42718:SF46">
    <property type="entry name" value="BLR6921 PROTEIN"/>
    <property type="match status" value="1"/>
</dbReference>
<sequence length="473" mass="49280">MTAVVEPKKLPVAAVVPLMVALLTAVFAFQLNASMLSPALATMESELGASSAAIGLTQSAFFTAAALFSLFLPRWGDLIGRRKVLVGMMAVTGIGCVIAALAPNVAVLLVGRVIQGVAGPTVPLTLIMLRQQVANEKQYALLLGVLTSVNGGIAGVDALAGGWLAGNFGFRSVSWVMAAFCLAAVVGVQLMTKESQAESDVPMDWKGLLPLAIALGAVLTAFNEAGKLADANWVLVIFLFAVTAVAVVVFWKMEKTVRHPLVSVEYMKQRRTWALLSTTLLTMTGVFAVMNGLIPNLGQDDSVGAGLSADVISWYTLTPYALAGLVFGPIAGWLAARLGYRFVLQTGLVGTVIGLLIAVFIVGEPGKASLLFVSIFIGVTYAGISNIMLNGLGIVLSPEDNQGYLPGMNAGAFNLGAGVSFAILFAVAGAFEQGYRAGLLTGCVILLAALAMSLFIPKPENVADTVAARNLKE</sequence>
<evidence type="ECO:0000313" key="7">
    <source>
        <dbReference type="EMBL" id="AKE39625.1"/>
    </source>
</evidence>
<dbReference type="Pfam" id="PF07690">
    <property type="entry name" value="MFS_1"/>
    <property type="match status" value="2"/>
</dbReference>
<organism evidence="7 8">
    <name type="scientific">Corynebacterium camporealensis</name>
    <dbReference type="NCBI Taxonomy" id="161896"/>
    <lineage>
        <taxon>Bacteria</taxon>
        <taxon>Bacillati</taxon>
        <taxon>Actinomycetota</taxon>
        <taxon>Actinomycetes</taxon>
        <taxon>Mycobacteriales</taxon>
        <taxon>Corynebacteriaceae</taxon>
        <taxon>Corynebacterium</taxon>
    </lineage>
</organism>
<keyword evidence="3" id="KW-1003">Cell membrane</keyword>
<evidence type="ECO:0000313" key="8">
    <source>
        <dbReference type="Proteomes" id="UP000033566"/>
    </source>
</evidence>
<dbReference type="PATRIC" id="fig|161896.4.peg.1637"/>
<dbReference type="InterPro" id="IPR011701">
    <property type="entry name" value="MFS"/>
</dbReference>
<keyword evidence="5" id="KW-1133">Transmembrane helix</keyword>
<proteinExistence type="predicted"/>
<gene>
    <name evidence="7" type="ORF">UL81_08365</name>
</gene>
<dbReference type="PANTHER" id="PTHR42718">
    <property type="entry name" value="MAJOR FACILITATOR SUPERFAMILY MULTIDRUG TRANSPORTER MFSC"/>
    <property type="match status" value="1"/>
</dbReference>
<evidence type="ECO:0000256" key="6">
    <source>
        <dbReference type="ARBA" id="ARBA00023136"/>
    </source>
</evidence>